<comment type="subunit">
    <text evidence="5">Component of the PI(3,5)P2 regulatory complex at least composed of ATG18, SAC/FIG4, FAB1 and VAC14.</text>
</comment>
<keyword evidence="2" id="KW-0378">Hydrolase</keyword>
<dbReference type="PANTHER" id="PTHR45738:SF3">
    <property type="entry name" value="OS03G0182400 PROTEIN"/>
    <property type="match status" value="1"/>
</dbReference>
<dbReference type="EMBL" id="JAQQAF010000007">
    <property type="protein sequence ID" value="KAJ8472191.1"/>
    <property type="molecule type" value="Genomic_DNA"/>
</dbReference>
<dbReference type="Pfam" id="PF02383">
    <property type="entry name" value="Syja_N"/>
    <property type="match status" value="1"/>
</dbReference>
<dbReference type="GO" id="GO:0005774">
    <property type="term" value="C:vacuolar membrane"/>
    <property type="evidence" value="ECO:0007669"/>
    <property type="project" value="UniProtKB-SubCell"/>
</dbReference>
<evidence type="ECO:0000313" key="9">
    <source>
        <dbReference type="Proteomes" id="UP001222027"/>
    </source>
</evidence>
<dbReference type="GO" id="GO:0046856">
    <property type="term" value="P:phosphatidylinositol dephosphorylation"/>
    <property type="evidence" value="ECO:0007669"/>
    <property type="project" value="InterPro"/>
</dbReference>
<evidence type="ECO:0000256" key="3">
    <source>
        <dbReference type="ARBA" id="ARBA00023136"/>
    </source>
</evidence>
<evidence type="ECO:0000313" key="8">
    <source>
        <dbReference type="EMBL" id="KAJ8472191.1"/>
    </source>
</evidence>
<evidence type="ECO:0000256" key="4">
    <source>
        <dbReference type="ARBA" id="ARBA00023337"/>
    </source>
</evidence>
<dbReference type="PANTHER" id="PTHR45738">
    <property type="entry name" value="POLYPHOSPHOINOSITIDE PHOSPHATASE"/>
    <property type="match status" value="1"/>
</dbReference>
<evidence type="ECO:0000256" key="6">
    <source>
        <dbReference type="SAM" id="MobiDB-lite"/>
    </source>
</evidence>
<comment type="caution">
    <text evidence="8">The sequence shown here is derived from an EMBL/GenBank/DDBJ whole genome shotgun (WGS) entry which is preliminary data.</text>
</comment>
<accession>A0AAV8QAI9</accession>
<evidence type="ECO:0000256" key="1">
    <source>
        <dbReference type="ARBA" id="ARBA00004148"/>
    </source>
</evidence>
<comment type="catalytic activity">
    <reaction evidence="4">
        <text>a 1,2-diacyl-sn-glycero-3-phospho-(1D-myo-inositol-3,5-bisphosphate) + H2O = a 1,2-diacyl-sn-glycero-3-phospho-(1D-myo-inositol-3-phosphate) + phosphate</text>
        <dbReference type="Rhea" id="RHEA:32955"/>
        <dbReference type="ChEBI" id="CHEBI:15377"/>
        <dbReference type="ChEBI" id="CHEBI:43474"/>
        <dbReference type="ChEBI" id="CHEBI:57923"/>
        <dbReference type="ChEBI" id="CHEBI:58088"/>
    </reaction>
</comment>
<comment type="subcellular location">
    <subcellularLocation>
        <location evidence="1">Vacuole membrane</location>
        <topology evidence="1">Peripheral membrane protein</topology>
    </subcellularLocation>
</comment>
<feature type="compositionally biased region" description="Polar residues" evidence="6">
    <location>
        <begin position="728"/>
        <end position="752"/>
    </location>
</feature>
<proteinExistence type="predicted"/>
<evidence type="ECO:0000259" key="7">
    <source>
        <dbReference type="PROSITE" id="PS50275"/>
    </source>
</evidence>
<keyword evidence="9" id="KW-1185">Reference proteome</keyword>
<reference evidence="8 9" key="1">
    <citation type="submission" date="2022-12" db="EMBL/GenBank/DDBJ databases">
        <title>Chromosome-scale assembly of the Ensete ventricosum genome.</title>
        <authorList>
            <person name="Dussert Y."/>
            <person name="Stocks J."/>
            <person name="Wendawek A."/>
            <person name="Woldeyes F."/>
            <person name="Nichols R.A."/>
            <person name="Borrell J.S."/>
        </authorList>
    </citation>
    <scope>NUCLEOTIDE SEQUENCE [LARGE SCALE GENOMIC DNA]</scope>
    <source>
        <strain evidence="9">cv. Maze</strain>
        <tissue evidence="8">Seeds</tissue>
    </source>
</reference>
<feature type="region of interest" description="Disordered" evidence="6">
    <location>
        <begin position="27"/>
        <end position="46"/>
    </location>
</feature>
<dbReference type="InterPro" id="IPR002013">
    <property type="entry name" value="SAC_dom"/>
</dbReference>
<protein>
    <recommendedName>
        <fullName evidence="7">SAC domain-containing protein</fullName>
    </recommendedName>
</protein>
<dbReference type="PROSITE" id="PS50275">
    <property type="entry name" value="SAC"/>
    <property type="match status" value="1"/>
</dbReference>
<dbReference type="InterPro" id="IPR043573">
    <property type="entry name" value="Fig4-like"/>
</dbReference>
<evidence type="ECO:0000256" key="2">
    <source>
        <dbReference type="ARBA" id="ARBA00022801"/>
    </source>
</evidence>
<gene>
    <name evidence="8" type="ORF">OPV22_026534</name>
</gene>
<dbReference type="AlphaFoldDB" id="A0AAV8QAI9"/>
<evidence type="ECO:0000256" key="5">
    <source>
        <dbReference type="ARBA" id="ARBA00023464"/>
    </source>
</evidence>
<organism evidence="8 9">
    <name type="scientific">Ensete ventricosum</name>
    <name type="common">Abyssinian banana</name>
    <name type="synonym">Musa ensete</name>
    <dbReference type="NCBI Taxonomy" id="4639"/>
    <lineage>
        <taxon>Eukaryota</taxon>
        <taxon>Viridiplantae</taxon>
        <taxon>Streptophyta</taxon>
        <taxon>Embryophyta</taxon>
        <taxon>Tracheophyta</taxon>
        <taxon>Spermatophyta</taxon>
        <taxon>Magnoliopsida</taxon>
        <taxon>Liliopsida</taxon>
        <taxon>Zingiberales</taxon>
        <taxon>Musaceae</taxon>
        <taxon>Ensete</taxon>
    </lineage>
</organism>
<dbReference type="GO" id="GO:0043813">
    <property type="term" value="F:phosphatidylinositol-3,5-bisphosphate 5-phosphatase activity"/>
    <property type="evidence" value="ECO:0007669"/>
    <property type="project" value="InterPro"/>
</dbReference>
<sequence length="801" mass="90556">MEEPGTGTAAAEDALISGALDVQVMSSKPAARDPDGMAAVGGAEARNNDEPNDASCYLQIFELYETQSNFYLIRKNTSQRWWRLLKIGRLRASELNICQESTTYSESECKELLNRIHEENKSTGGLKFVTNCYGIVGFVKFLGPYYMLLITEREEIGAIFGHTIYAITKSKIIALPNSSVQSNMANSREERRYKKLFCTVDITQGFFFSYSYSIMQSLQKNICEDKMLYESMFIWNEFLTREIHSRLKSTLWTVYLVYGFFKQVKLSTHGGDFWFTLIARRSQHCAGTRYLKRGVDEDGNVANDVETEQIIFKDIPGEIPTCVSSVVQNRGSIPLFWSQETSKLNLKPDIILNKDKGYEATKLHFDNLAERYGKPIVILNLIKSEEKKPRESILRSEFSSAVKYVDKNLSEDSHLKFLHWDLHKHYRSKAKKNVLTMLVEVAAYTLKLTDFLYCEMAPALRYKSDLRVMDDAGDQSLNNICSGSSSTTTDKDDVDMLENGSQENMDSDISGSKIEKKTIAVSNGGLCSVKSLRCQKGVLRTNCIDCLDRTNIAQYAYGLVALGHQLHALKLSPCPSIPLDATLADHLMTYYEKMGDTLSLQYGGSTAHNKIFSERRGQCKATIRCQELLRTFQRYCSNAFTDVDKQAAIDLFLGRFQPQLDKPAIWEHCGVGKSAHAETSRYTAVVPHGQHFIDSADSYLYKDWYSNFLDFESILSSRSFLEGEMNDRSTSNSPIESLSTQNIANGRSNEASSDLVENGSITEGDQVTEEQPHDTVRTANKRNKFPDSFAQWVDHGEALYR</sequence>
<feature type="domain" description="SAC" evidence="7">
    <location>
        <begin position="197"/>
        <end position="604"/>
    </location>
</feature>
<feature type="region of interest" description="Disordered" evidence="6">
    <location>
        <begin position="725"/>
        <end position="781"/>
    </location>
</feature>
<dbReference type="Proteomes" id="UP001222027">
    <property type="component" value="Unassembled WGS sequence"/>
</dbReference>
<keyword evidence="3" id="KW-0472">Membrane</keyword>
<name>A0AAV8QAI9_ENSVE</name>